<dbReference type="EMBL" id="AMQN01007626">
    <property type="status" value="NOT_ANNOTATED_CDS"/>
    <property type="molecule type" value="Genomic_DNA"/>
</dbReference>
<feature type="domain" description="Kringle" evidence="4">
    <location>
        <begin position="1"/>
        <end position="38"/>
    </location>
</feature>
<evidence type="ECO:0000259" key="4">
    <source>
        <dbReference type="PROSITE" id="PS50070"/>
    </source>
</evidence>
<dbReference type="EMBL" id="KB301027">
    <property type="protein sequence ID" value="ELU06004.1"/>
    <property type="molecule type" value="Genomic_DNA"/>
</dbReference>
<reference evidence="6" key="3">
    <citation type="submission" date="2015-06" db="UniProtKB">
        <authorList>
            <consortium name="EnsemblMetazoa"/>
        </authorList>
    </citation>
    <scope>IDENTIFICATION</scope>
</reference>
<reference evidence="7" key="1">
    <citation type="submission" date="2012-12" db="EMBL/GenBank/DDBJ databases">
        <authorList>
            <person name="Hellsten U."/>
            <person name="Grimwood J."/>
            <person name="Chapman J.A."/>
            <person name="Shapiro H."/>
            <person name="Aerts A."/>
            <person name="Otillar R.P."/>
            <person name="Terry A.Y."/>
            <person name="Boore J.L."/>
            <person name="Simakov O."/>
            <person name="Marletaz F."/>
            <person name="Cho S.-J."/>
            <person name="Edsinger-Gonzales E."/>
            <person name="Havlak P."/>
            <person name="Kuo D.-H."/>
            <person name="Larsson T."/>
            <person name="Lv J."/>
            <person name="Arendt D."/>
            <person name="Savage R."/>
            <person name="Osoegawa K."/>
            <person name="de Jong P."/>
            <person name="Lindberg D.R."/>
            <person name="Seaver E.C."/>
            <person name="Weisblat D.A."/>
            <person name="Putnam N.H."/>
            <person name="Grigoriev I.V."/>
            <person name="Rokhsar D.S."/>
        </authorList>
    </citation>
    <scope>NUCLEOTIDE SEQUENCE</scope>
    <source>
        <strain evidence="7">I ESC-2004</strain>
    </source>
</reference>
<keyword evidence="2" id="KW-1015">Disulfide bond</keyword>
<protein>
    <recommendedName>
        <fullName evidence="4">Kringle domain-containing protein</fullName>
    </recommendedName>
</protein>
<dbReference type="GO" id="GO:0005615">
    <property type="term" value="C:extracellular space"/>
    <property type="evidence" value="ECO:0007669"/>
    <property type="project" value="TreeGrafter"/>
</dbReference>
<feature type="domain" description="Kringle" evidence="4">
    <location>
        <begin position="47"/>
        <end position="128"/>
    </location>
</feature>
<organism evidence="5">
    <name type="scientific">Capitella teleta</name>
    <name type="common">Polychaete worm</name>
    <dbReference type="NCBI Taxonomy" id="283909"/>
    <lineage>
        <taxon>Eukaryota</taxon>
        <taxon>Metazoa</taxon>
        <taxon>Spiralia</taxon>
        <taxon>Lophotrochozoa</taxon>
        <taxon>Annelida</taxon>
        <taxon>Polychaeta</taxon>
        <taxon>Sedentaria</taxon>
        <taxon>Scolecida</taxon>
        <taxon>Capitellidae</taxon>
        <taxon>Capitella</taxon>
    </lineage>
</organism>
<dbReference type="CDD" id="cd00108">
    <property type="entry name" value="KR"/>
    <property type="match status" value="1"/>
</dbReference>
<reference evidence="5 7" key="2">
    <citation type="journal article" date="2013" name="Nature">
        <title>Insights into bilaterian evolution from three spiralian genomes.</title>
        <authorList>
            <person name="Simakov O."/>
            <person name="Marletaz F."/>
            <person name="Cho S.J."/>
            <person name="Edsinger-Gonzales E."/>
            <person name="Havlak P."/>
            <person name="Hellsten U."/>
            <person name="Kuo D.H."/>
            <person name="Larsson T."/>
            <person name="Lv J."/>
            <person name="Arendt D."/>
            <person name="Savage R."/>
            <person name="Osoegawa K."/>
            <person name="de Jong P."/>
            <person name="Grimwood J."/>
            <person name="Chapman J.A."/>
            <person name="Shapiro H."/>
            <person name="Aerts A."/>
            <person name="Otillar R.P."/>
            <person name="Terry A.Y."/>
            <person name="Boore J.L."/>
            <person name="Grigoriev I.V."/>
            <person name="Lindberg D.R."/>
            <person name="Seaver E.C."/>
            <person name="Weisblat D.A."/>
            <person name="Putnam N.H."/>
            <person name="Rokhsar D.S."/>
        </authorList>
    </citation>
    <scope>NUCLEOTIDE SEQUENCE</scope>
    <source>
        <strain evidence="5 7">I ESC-2004</strain>
    </source>
</reference>
<dbReference type="InterPro" id="IPR038178">
    <property type="entry name" value="Kringle_sf"/>
</dbReference>
<dbReference type="InterPro" id="IPR013806">
    <property type="entry name" value="Kringle-like"/>
</dbReference>
<dbReference type="STRING" id="283909.R7UHI6"/>
<dbReference type="GO" id="GO:0005102">
    <property type="term" value="F:signaling receptor binding"/>
    <property type="evidence" value="ECO:0007669"/>
    <property type="project" value="TreeGrafter"/>
</dbReference>
<dbReference type="InterPro" id="IPR050759">
    <property type="entry name" value="Serine_protease_kringle"/>
</dbReference>
<evidence type="ECO:0000313" key="5">
    <source>
        <dbReference type="EMBL" id="ELU06004.1"/>
    </source>
</evidence>
<dbReference type="PROSITE" id="PS00021">
    <property type="entry name" value="KRINGLE_1"/>
    <property type="match status" value="1"/>
</dbReference>
<dbReference type="GO" id="GO:0004175">
    <property type="term" value="F:endopeptidase activity"/>
    <property type="evidence" value="ECO:0007669"/>
    <property type="project" value="TreeGrafter"/>
</dbReference>
<accession>R7UHI6</accession>
<sequence>QEGCRHSYCRNPSNDPNGPWCFTTDPDVTHEYCDVKFCASYDCRTSGYGVEYRGSLQYTPSGVICQRWDKQSPHSHEFFASNKWNSYGGRYGHENYCRNPSPPAAEGPWCYTMASSTRYAYCKNIPVCPRGESLLNSYASTC</sequence>
<evidence type="ECO:0000256" key="2">
    <source>
        <dbReference type="ARBA" id="ARBA00023157"/>
    </source>
</evidence>
<dbReference type="InterPro" id="IPR018056">
    <property type="entry name" value="Kringle_CS"/>
</dbReference>
<dbReference type="InterPro" id="IPR000001">
    <property type="entry name" value="Kringle"/>
</dbReference>
<dbReference type="SMART" id="SM00130">
    <property type="entry name" value="KR"/>
    <property type="match status" value="2"/>
</dbReference>
<evidence type="ECO:0000313" key="7">
    <source>
        <dbReference type="Proteomes" id="UP000014760"/>
    </source>
</evidence>
<dbReference type="OrthoDB" id="272018at2759"/>
<dbReference type="Pfam" id="PF00051">
    <property type="entry name" value="Kringle"/>
    <property type="match status" value="2"/>
</dbReference>
<feature type="non-terminal residue" evidence="5">
    <location>
        <position position="1"/>
    </location>
</feature>
<evidence type="ECO:0000256" key="1">
    <source>
        <dbReference type="ARBA" id="ARBA00022572"/>
    </source>
</evidence>
<evidence type="ECO:0000313" key="6">
    <source>
        <dbReference type="EnsemblMetazoa" id="CapteP130025"/>
    </source>
</evidence>
<keyword evidence="1 3" id="KW-0420">Kringle</keyword>
<dbReference type="AlphaFoldDB" id="R7UHI6"/>
<dbReference type="HOGENOM" id="CLU_103905_1_0_1"/>
<name>R7UHI6_CAPTE</name>
<proteinExistence type="predicted"/>
<evidence type="ECO:0000256" key="3">
    <source>
        <dbReference type="PROSITE-ProRule" id="PRU00121"/>
    </source>
</evidence>
<dbReference type="SUPFAM" id="SSF57440">
    <property type="entry name" value="Kringle-like"/>
    <property type="match status" value="2"/>
</dbReference>
<keyword evidence="7" id="KW-1185">Reference proteome</keyword>
<dbReference type="Gene3D" id="2.40.20.10">
    <property type="entry name" value="Plasminogen Kringle 4"/>
    <property type="match status" value="2"/>
</dbReference>
<dbReference type="OMA" id="CAVTECA"/>
<dbReference type="EnsemblMetazoa" id="CapteT130025">
    <property type="protein sequence ID" value="CapteP130025"/>
    <property type="gene ID" value="CapteG130025"/>
</dbReference>
<comment type="caution">
    <text evidence="3">Lacks conserved residue(s) required for the propagation of feature annotation.</text>
</comment>
<dbReference type="PROSITE" id="PS50070">
    <property type="entry name" value="KRINGLE_2"/>
    <property type="match status" value="2"/>
</dbReference>
<dbReference type="Proteomes" id="UP000014760">
    <property type="component" value="Unassembled WGS sequence"/>
</dbReference>
<dbReference type="PANTHER" id="PTHR24261">
    <property type="entry name" value="PLASMINOGEN-RELATED"/>
    <property type="match status" value="1"/>
</dbReference>
<dbReference type="PANTHER" id="PTHR24261:SF7">
    <property type="entry name" value="KRINGLE DOMAIN-CONTAINING PROTEIN"/>
    <property type="match status" value="1"/>
</dbReference>
<gene>
    <name evidence="5" type="ORF">CAPTEDRAFT_130025</name>
</gene>